<dbReference type="RefSeq" id="WP_078500548.1">
    <property type="nucleotide sequence ID" value="NZ_MSZX01000007.1"/>
</dbReference>
<dbReference type="InterPro" id="IPR009057">
    <property type="entry name" value="Homeodomain-like_sf"/>
</dbReference>
<dbReference type="PANTHER" id="PTHR43479:SF23">
    <property type="entry name" value="HTH TETR-TYPE DOMAIN-CONTAINING PROTEIN"/>
    <property type="match status" value="1"/>
</dbReference>
<dbReference type="PANTHER" id="PTHR43479">
    <property type="entry name" value="ACREF/ENVCD OPERON REPRESSOR-RELATED"/>
    <property type="match status" value="1"/>
</dbReference>
<dbReference type="AlphaFoldDB" id="A0A1T2X8T3"/>
<dbReference type="Pfam" id="PF14278">
    <property type="entry name" value="TetR_C_8"/>
    <property type="match status" value="1"/>
</dbReference>
<proteinExistence type="predicted"/>
<dbReference type="SUPFAM" id="SSF46689">
    <property type="entry name" value="Homeodomain-like"/>
    <property type="match status" value="1"/>
</dbReference>
<accession>A0A1T2X8T3</accession>
<name>A0A1T2X8T3_9BACL</name>
<protein>
    <recommendedName>
        <fullName evidence="3">HTH tetR-type domain-containing protein</fullName>
    </recommendedName>
</protein>
<keyword evidence="1 2" id="KW-0238">DNA-binding</keyword>
<dbReference type="InterPro" id="IPR039532">
    <property type="entry name" value="TetR_C_Firmicutes"/>
</dbReference>
<organism evidence="4 5">
    <name type="scientific">Paenibacillus selenitireducens</name>
    <dbReference type="NCBI Taxonomy" id="1324314"/>
    <lineage>
        <taxon>Bacteria</taxon>
        <taxon>Bacillati</taxon>
        <taxon>Bacillota</taxon>
        <taxon>Bacilli</taxon>
        <taxon>Bacillales</taxon>
        <taxon>Paenibacillaceae</taxon>
        <taxon>Paenibacillus</taxon>
    </lineage>
</organism>
<evidence type="ECO:0000256" key="1">
    <source>
        <dbReference type="ARBA" id="ARBA00023125"/>
    </source>
</evidence>
<feature type="domain" description="HTH tetR-type" evidence="3">
    <location>
        <begin position="13"/>
        <end position="73"/>
    </location>
</feature>
<sequence>MSNKNAQLDPRVKRTLHLIKDAFISLMDKKGFDHITVRDITECAEINRATFYLHYHDKHDLLQKIVDEEMHEFLTAFQLPPEFEVNDFVKDTDTPPDSFIRQFEHISAHSQFYRVMLGPNGLPGLSIRMENIIRDSLYHRSIIAQPNDNQVTMPRDIIVRYVTSAHLGIIMYWLENDMQYSPKYMATQLIRLHELGSTYFFKGHI</sequence>
<dbReference type="Proteomes" id="UP000190188">
    <property type="component" value="Unassembled WGS sequence"/>
</dbReference>
<dbReference type="InterPro" id="IPR050624">
    <property type="entry name" value="HTH-type_Tx_Regulator"/>
</dbReference>
<dbReference type="STRING" id="1324314.BVG16_18950"/>
<dbReference type="Pfam" id="PF00440">
    <property type="entry name" value="TetR_N"/>
    <property type="match status" value="1"/>
</dbReference>
<dbReference type="Gene3D" id="1.10.357.10">
    <property type="entry name" value="Tetracycline Repressor, domain 2"/>
    <property type="match status" value="1"/>
</dbReference>
<gene>
    <name evidence="4" type="ORF">BVG16_18950</name>
</gene>
<evidence type="ECO:0000256" key="2">
    <source>
        <dbReference type="PROSITE-ProRule" id="PRU00335"/>
    </source>
</evidence>
<dbReference type="EMBL" id="MSZX01000007">
    <property type="protein sequence ID" value="OPA76274.1"/>
    <property type="molecule type" value="Genomic_DNA"/>
</dbReference>
<evidence type="ECO:0000313" key="5">
    <source>
        <dbReference type="Proteomes" id="UP000190188"/>
    </source>
</evidence>
<evidence type="ECO:0000313" key="4">
    <source>
        <dbReference type="EMBL" id="OPA76274.1"/>
    </source>
</evidence>
<dbReference type="InterPro" id="IPR001647">
    <property type="entry name" value="HTH_TetR"/>
</dbReference>
<keyword evidence="5" id="KW-1185">Reference proteome</keyword>
<dbReference type="GO" id="GO:0003677">
    <property type="term" value="F:DNA binding"/>
    <property type="evidence" value="ECO:0007669"/>
    <property type="project" value="UniProtKB-UniRule"/>
</dbReference>
<feature type="DNA-binding region" description="H-T-H motif" evidence="2">
    <location>
        <begin position="36"/>
        <end position="55"/>
    </location>
</feature>
<comment type="caution">
    <text evidence="4">The sequence shown here is derived from an EMBL/GenBank/DDBJ whole genome shotgun (WGS) entry which is preliminary data.</text>
</comment>
<dbReference type="OrthoDB" id="9810250at2"/>
<dbReference type="PROSITE" id="PS50977">
    <property type="entry name" value="HTH_TETR_2"/>
    <property type="match status" value="1"/>
</dbReference>
<evidence type="ECO:0000259" key="3">
    <source>
        <dbReference type="PROSITE" id="PS50977"/>
    </source>
</evidence>
<reference evidence="4 5" key="1">
    <citation type="submission" date="2017-01" db="EMBL/GenBank/DDBJ databases">
        <title>Genome analysis of Paenibacillus selenitrireducens ES3-24.</title>
        <authorList>
            <person name="Xu D."/>
            <person name="Yao R."/>
            <person name="Zheng S."/>
        </authorList>
    </citation>
    <scope>NUCLEOTIDE SEQUENCE [LARGE SCALE GENOMIC DNA]</scope>
    <source>
        <strain evidence="4 5">ES3-24</strain>
    </source>
</reference>